<accession>A0ABN1GEQ9</accession>
<dbReference type="PANTHER" id="PTHR33164:SF101">
    <property type="entry name" value="TRANSCRIPTIONAL REPRESSOR MPRA"/>
    <property type="match status" value="1"/>
</dbReference>
<dbReference type="InterPro" id="IPR000835">
    <property type="entry name" value="HTH_MarR-typ"/>
</dbReference>
<proteinExistence type="predicted"/>
<dbReference type="PANTHER" id="PTHR33164">
    <property type="entry name" value="TRANSCRIPTIONAL REGULATOR, MARR FAMILY"/>
    <property type="match status" value="1"/>
</dbReference>
<dbReference type="PRINTS" id="PR00598">
    <property type="entry name" value="HTHMARR"/>
</dbReference>
<dbReference type="SUPFAM" id="SSF46785">
    <property type="entry name" value="Winged helix' DNA-binding domain"/>
    <property type="match status" value="1"/>
</dbReference>
<dbReference type="InterPro" id="IPR036390">
    <property type="entry name" value="WH_DNA-bd_sf"/>
</dbReference>
<sequence length="172" mass="19253">MPLDFDPIAEAHRQWQMRWPEHADQMAAVTSVMRVQQLLLGEIDRTLKPFGLTFASFEALRLLAFTREGELPMGKIGERLMVHPASVTNTVDKLERAGMVRRRSAPEDRRRVLASITPDGRDLVEKATAALNAADFALPGVDRETAVALTALLRRIRERGNDFDAAAHDPWA</sequence>
<dbReference type="InterPro" id="IPR039422">
    <property type="entry name" value="MarR/SlyA-like"/>
</dbReference>
<reference evidence="2 3" key="1">
    <citation type="journal article" date="2019" name="Int. J. Syst. Evol. Microbiol.">
        <title>The Global Catalogue of Microorganisms (GCM) 10K type strain sequencing project: providing services to taxonomists for standard genome sequencing and annotation.</title>
        <authorList>
            <consortium name="The Broad Institute Genomics Platform"/>
            <consortium name="The Broad Institute Genome Sequencing Center for Infectious Disease"/>
            <person name="Wu L."/>
            <person name="Ma J."/>
        </authorList>
    </citation>
    <scope>NUCLEOTIDE SEQUENCE [LARGE SCALE GENOMIC DNA]</scope>
    <source>
        <strain evidence="2 3">JCM 10671</strain>
    </source>
</reference>
<dbReference type="Proteomes" id="UP001500957">
    <property type="component" value="Unassembled WGS sequence"/>
</dbReference>
<evidence type="ECO:0000313" key="3">
    <source>
        <dbReference type="Proteomes" id="UP001500957"/>
    </source>
</evidence>
<dbReference type="Gene3D" id="1.10.10.10">
    <property type="entry name" value="Winged helix-like DNA-binding domain superfamily/Winged helix DNA-binding domain"/>
    <property type="match status" value="1"/>
</dbReference>
<organism evidence="2 3">
    <name type="scientific">Sporichthya brevicatena</name>
    <dbReference type="NCBI Taxonomy" id="171442"/>
    <lineage>
        <taxon>Bacteria</taxon>
        <taxon>Bacillati</taxon>
        <taxon>Actinomycetota</taxon>
        <taxon>Actinomycetes</taxon>
        <taxon>Sporichthyales</taxon>
        <taxon>Sporichthyaceae</taxon>
        <taxon>Sporichthya</taxon>
    </lineage>
</organism>
<gene>
    <name evidence="2" type="ORF">GCM10009547_10110</name>
</gene>
<evidence type="ECO:0000313" key="2">
    <source>
        <dbReference type="EMBL" id="GAA0610010.1"/>
    </source>
</evidence>
<comment type="caution">
    <text evidence="2">The sequence shown here is derived from an EMBL/GenBank/DDBJ whole genome shotgun (WGS) entry which is preliminary data.</text>
</comment>
<dbReference type="SMART" id="SM00347">
    <property type="entry name" value="HTH_MARR"/>
    <property type="match status" value="1"/>
</dbReference>
<evidence type="ECO:0000259" key="1">
    <source>
        <dbReference type="PROSITE" id="PS50995"/>
    </source>
</evidence>
<name>A0ABN1GEQ9_9ACTN</name>
<protein>
    <submittedName>
        <fullName evidence="2">MarR family transcriptional regulator</fullName>
    </submittedName>
</protein>
<dbReference type="EMBL" id="BAAAHE010000007">
    <property type="protein sequence ID" value="GAA0610010.1"/>
    <property type="molecule type" value="Genomic_DNA"/>
</dbReference>
<keyword evidence="3" id="KW-1185">Reference proteome</keyword>
<dbReference type="PROSITE" id="PS50995">
    <property type="entry name" value="HTH_MARR_2"/>
    <property type="match status" value="1"/>
</dbReference>
<dbReference type="Pfam" id="PF01047">
    <property type="entry name" value="MarR"/>
    <property type="match status" value="1"/>
</dbReference>
<feature type="domain" description="HTH marR-type" evidence="1">
    <location>
        <begin position="25"/>
        <end position="158"/>
    </location>
</feature>
<dbReference type="InterPro" id="IPR036388">
    <property type="entry name" value="WH-like_DNA-bd_sf"/>
</dbReference>